<keyword evidence="1" id="KW-1185">Reference proteome</keyword>
<dbReference type="AlphaFoldDB" id="A0A914RBT9"/>
<sequence>MNENNIEHCKRSLEPCLNWKEYRPFENGSSEFPIDDITAEAIEENERYYKRLECFRG</sequence>
<reference evidence="2" key="1">
    <citation type="submission" date="2022-11" db="UniProtKB">
        <authorList>
            <consortium name="WormBaseParasite"/>
        </authorList>
    </citation>
    <scope>IDENTIFICATION</scope>
</reference>
<dbReference type="Proteomes" id="UP000887564">
    <property type="component" value="Unplaced"/>
</dbReference>
<evidence type="ECO:0000313" key="1">
    <source>
        <dbReference type="Proteomes" id="UP000887564"/>
    </source>
</evidence>
<dbReference type="WBParaSite" id="PEQ_0000375001-mRNA-1">
    <property type="protein sequence ID" value="PEQ_0000375001-mRNA-1"/>
    <property type="gene ID" value="PEQ_0000375001"/>
</dbReference>
<accession>A0A914RBT9</accession>
<name>A0A914RBT9_PAREQ</name>
<organism evidence="1 2">
    <name type="scientific">Parascaris equorum</name>
    <name type="common">Equine roundworm</name>
    <dbReference type="NCBI Taxonomy" id="6256"/>
    <lineage>
        <taxon>Eukaryota</taxon>
        <taxon>Metazoa</taxon>
        <taxon>Ecdysozoa</taxon>
        <taxon>Nematoda</taxon>
        <taxon>Chromadorea</taxon>
        <taxon>Rhabditida</taxon>
        <taxon>Spirurina</taxon>
        <taxon>Ascaridomorpha</taxon>
        <taxon>Ascaridoidea</taxon>
        <taxon>Ascarididae</taxon>
        <taxon>Parascaris</taxon>
    </lineage>
</organism>
<evidence type="ECO:0000313" key="2">
    <source>
        <dbReference type="WBParaSite" id="PEQ_0000375001-mRNA-1"/>
    </source>
</evidence>
<protein>
    <submittedName>
        <fullName evidence="2">Uncharacterized protein</fullName>
    </submittedName>
</protein>
<proteinExistence type="predicted"/>